<organism evidence="1 2">
    <name type="scientific">Dovyalis caffra</name>
    <dbReference type="NCBI Taxonomy" id="77055"/>
    <lineage>
        <taxon>Eukaryota</taxon>
        <taxon>Viridiplantae</taxon>
        <taxon>Streptophyta</taxon>
        <taxon>Embryophyta</taxon>
        <taxon>Tracheophyta</taxon>
        <taxon>Spermatophyta</taxon>
        <taxon>Magnoliopsida</taxon>
        <taxon>eudicotyledons</taxon>
        <taxon>Gunneridae</taxon>
        <taxon>Pentapetalae</taxon>
        <taxon>rosids</taxon>
        <taxon>fabids</taxon>
        <taxon>Malpighiales</taxon>
        <taxon>Salicaceae</taxon>
        <taxon>Flacourtieae</taxon>
        <taxon>Dovyalis</taxon>
    </lineage>
</organism>
<sequence>MTSTICLYRSYTLEVGLKVPASYPIEVPPKKPKNAKEVASSLATIVAIGRVEPCPDDRYRNVVAGQCKEFW</sequence>
<dbReference type="AlphaFoldDB" id="A0AAV1R9G8"/>
<evidence type="ECO:0000313" key="1">
    <source>
        <dbReference type="EMBL" id="CAK7329140.1"/>
    </source>
</evidence>
<accession>A0AAV1R9G8</accession>
<name>A0AAV1R9G8_9ROSI</name>
<dbReference type="Proteomes" id="UP001314170">
    <property type="component" value="Unassembled WGS sequence"/>
</dbReference>
<evidence type="ECO:0000313" key="2">
    <source>
        <dbReference type="Proteomes" id="UP001314170"/>
    </source>
</evidence>
<reference evidence="1 2" key="1">
    <citation type="submission" date="2024-01" db="EMBL/GenBank/DDBJ databases">
        <authorList>
            <person name="Waweru B."/>
        </authorList>
    </citation>
    <scope>NUCLEOTIDE SEQUENCE [LARGE SCALE GENOMIC DNA]</scope>
</reference>
<proteinExistence type="predicted"/>
<comment type="caution">
    <text evidence="1">The sequence shown here is derived from an EMBL/GenBank/DDBJ whole genome shotgun (WGS) entry which is preliminary data.</text>
</comment>
<protein>
    <submittedName>
        <fullName evidence="1">Uncharacterized protein</fullName>
    </submittedName>
</protein>
<keyword evidence="2" id="KW-1185">Reference proteome</keyword>
<gene>
    <name evidence="1" type="ORF">DCAF_LOCUS6888</name>
</gene>
<dbReference type="EMBL" id="CAWUPB010000913">
    <property type="protein sequence ID" value="CAK7329140.1"/>
    <property type="molecule type" value="Genomic_DNA"/>
</dbReference>